<gene>
    <name evidence="4" type="primary">LOC111432988</name>
</gene>
<dbReference type="InterPro" id="IPR009719">
    <property type="entry name" value="GIP1_N"/>
</dbReference>
<feature type="compositionally biased region" description="Polar residues" evidence="1">
    <location>
        <begin position="477"/>
        <end position="489"/>
    </location>
</feature>
<sequence>MGAKGGGGGGSKSTNGASGIPAEWRKMVQSLKEIVNNCTDQEIYATLRECNMDPDEAVNRLITQDPFHEVKSKREKKKENKDPVDSRSRGPNIPSSRTSKGGPDRYAGRSSLNQFGSSETGVLHSKPVYKKENGANDHAGSSSASGQSGNHSYHQFPSHSNNVVTENKLSGLGAGDGAISSSQSSFGYQSAWLGAQGQVSMADIVKMGKPQGKSSSVQNASLQGASSHNSVPFQSTLPLQNFHSAQHQASSVSEDHSGPGITSQQVSLNDEWPTIEPPQAVGISSTVESPAVLELHSNPANLSQDSDSQHKHQDKVQVVESGSVDNIEANHAAHASILGRSTPEDNSGGTSVSDSNLYDDMSSYLPHRHVIEHNEAEDGASSMSANFQQLSLQKEDESSPPEEDNPSVVIPHHLQLHTPDCFHLSFGSFGTGTNAAFSGSGAFPNRPPNSNVEESSVSSVGHSEARNSEYFEDDGTNSDGNLIHRTNASGGYYEPPTTQAEVKQESSENAQSNLYAFQSSSPAFSYESNQPSEIPFIQSSSEMQNLERAMLAYTNTLSNNMLLASTSQTVREDPPYSPFPDTQSVPKYSNVASSITGPSMSMSEVLRTNSITTSQPTPQSNVVAGPALPQHLAVHPYSQPTLPLGPFANMISYPFLPQSYTYMPSGFQQAFAGNSTYHQALAAALPQYKNSISVSSLPQSAAIASGYGFGSSTSIPGGNFPLNPPTAPAGSSIGYEDAISSQYKESNHLLSLQQQNENPAMWIHGPGSRTMSAVPASAYYSLQGQNQQSSGFRQAQQPSQQFGALGYPNFYHSQAGISLDGQQQTLRDASLGGSQGQQPKQSQQIWQNSY</sequence>
<accession>A0A6J1EC50</accession>
<dbReference type="PANTHER" id="PTHR46445:SF3">
    <property type="entry name" value="RNA POLYMERASE II DEGRADATION FACTOR-LIKE PROTEIN (DUF1296)-RELATED"/>
    <property type="match status" value="1"/>
</dbReference>
<feature type="compositionally biased region" description="Polar residues" evidence="1">
    <location>
        <begin position="212"/>
        <end position="252"/>
    </location>
</feature>
<dbReference type="KEGG" id="cmos:111432988"/>
<feature type="region of interest" description="Disordered" evidence="1">
    <location>
        <begin position="335"/>
        <end position="360"/>
    </location>
</feature>
<reference evidence="4" key="1">
    <citation type="submission" date="2025-08" db="UniProtKB">
        <authorList>
            <consortium name="RefSeq"/>
        </authorList>
    </citation>
    <scope>IDENTIFICATION</scope>
    <source>
        <tissue evidence="4">Young leaves</tissue>
    </source>
</reference>
<feature type="compositionally biased region" description="Gly residues" evidence="1">
    <location>
        <begin position="1"/>
        <end position="11"/>
    </location>
</feature>
<dbReference type="GeneID" id="111432988"/>
<evidence type="ECO:0000256" key="1">
    <source>
        <dbReference type="SAM" id="MobiDB-lite"/>
    </source>
</evidence>
<feature type="region of interest" description="Disordered" evidence="1">
    <location>
        <begin position="1"/>
        <end position="22"/>
    </location>
</feature>
<feature type="compositionally biased region" description="Low complexity" evidence="1">
    <location>
        <begin position="830"/>
        <end position="850"/>
    </location>
</feature>
<feature type="region of interest" description="Disordered" evidence="1">
    <location>
        <begin position="209"/>
        <end position="265"/>
    </location>
</feature>
<feature type="domain" description="GBF-interacting protein 1 N-terminal" evidence="2">
    <location>
        <begin position="20"/>
        <end position="79"/>
    </location>
</feature>
<name>A0A6J1EC50_CUCMO</name>
<proteinExistence type="predicted"/>
<feature type="compositionally biased region" description="Polar residues" evidence="1">
    <location>
        <begin position="496"/>
        <end position="509"/>
    </location>
</feature>
<dbReference type="RefSeq" id="XP_022925602.1">
    <property type="nucleotide sequence ID" value="XM_023069834.1"/>
</dbReference>
<evidence type="ECO:0000313" key="3">
    <source>
        <dbReference type="Proteomes" id="UP000504609"/>
    </source>
</evidence>
<organism evidence="3 4">
    <name type="scientific">Cucurbita moschata</name>
    <name type="common">Winter crookneck squash</name>
    <name type="synonym">Cucurbita pepo var. moschata</name>
    <dbReference type="NCBI Taxonomy" id="3662"/>
    <lineage>
        <taxon>Eukaryota</taxon>
        <taxon>Viridiplantae</taxon>
        <taxon>Streptophyta</taxon>
        <taxon>Embryophyta</taxon>
        <taxon>Tracheophyta</taxon>
        <taxon>Spermatophyta</taxon>
        <taxon>Magnoliopsida</taxon>
        <taxon>eudicotyledons</taxon>
        <taxon>Gunneridae</taxon>
        <taxon>Pentapetalae</taxon>
        <taxon>rosids</taxon>
        <taxon>fabids</taxon>
        <taxon>Cucurbitales</taxon>
        <taxon>Cucurbitaceae</taxon>
        <taxon>Cucurbiteae</taxon>
        <taxon>Cucurbita</taxon>
    </lineage>
</organism>
<dbReference type="SUPFAM" id="SSF46934">
    <property type="entry name" value="UBA-like"/>
    <property type="match status" value="1"/>
</dbReference>
<evidence type="ECO:0000259" key="2">
    <source>
        <dbReference type="Pfam" id="PF06972"/>
    </source>
</evidence>
<dbReference type="AlphaFoldDB" id="A0A6J1EC50"/>
<feature type="compositionally biased region" description="Low complexity" evidence="1">
    <location>
        <begin position="139"/>
        <end position="149"/>
    </location>
</feature>
<dbReference type="PANTHER" id="PTHR46445">
    <property type="entry name" value="RNA POLYMERASE II DEGRADATION FACTOR-LIKE PROTEIN (DUF1296)"/>
    <property type="match status" value="1"/>
</dbReference>
<feature type="region of interest" description="Disordered" evidence="1">
    <location>
        <begin position="62"/>
        <end position="161"/>
    </location>
</feature>
<feature type="compositionally biased region" description="Low complexity" evidence="1">
    <location>
        <begin position="449"/>
        <end position="460"/>
    </location>
</feature>
<feature type="compositionally biased region" description="Polar residues" evidence="1">
    <location>
        <begin position="344"/>
        <end position="356"/>
    </location>
</feature>
<dbReference type="Proteomes" id="UP000504609">
    <property type="component" value="Unplaced"/>
</dbReference>
<evidence type="ECO:0000313" key="4">
    <source>
        <dbReference type="RefSeq" id="XP_022925602.1"/>
    </source>
</evidence>
<feature type="compositionally biased region" description="Basic and acidic residues" evidence="1">
    <location>
        <begin position="66"/>
        <end position="88"/>
    </location>
</feature>
<dbReference type="InterPro" id="IPR009060">
    <property type="entry name" value="UBA-like_sf"/>
</dbReference>
<feature type="region of interest" description="Disordered" evidence="1">
    <location>
        <begin position="827"/>
        <end position="850"/>
    </location>
</feature>
<feature type="compositionally biased region" description="Polar residues" evidence="1">
    <location>
        <begin position="150"/>
        <end position="161"/>
    </location>
</feature>
<protein>
    <submittedName>
        <fullName evidence="4">Uncharacterized protein LOC111432988</fullName>
    </submittedName>
</protein>
<feature type="compositionally biased region" description="Polar residues" evidence="1">
    <location>
        <begin position="110"/>
        <end position="120"/>
    </location>
</feature>
<feature type="region of interest" description="Disordered" evidence="1">
    <location>
        <begin position="440"/>
        <end position="509"/>
    </location>
</feature>
<dbReference type="Pfam" id="PF06972">
    <property type="entry name" value="GIP1_N"/>
    <property type="match status" value="1"/>
</dbReference>
<keyword evidence="3" id="KW-1185">Reference proteome</keyword>